<evidence type="ECO:0000256" key="2">
    <source>
        <dbReference type="SAM" id="MobiDB-lite"/>
    </source>
</evidence>
<dbReference type="GO" id="GO:0007165">
    <property type="term" value="P:signal transduction"/>
    <property type="evidence" value="ECO:0007669"/>
    <property type="project" value="InterPro"/>
</dbReference>
<organism evidence="4 5">
    <name type="scientific">Rhizopus delemar</name>
    <dbReference type="NCBI Taxonomy" id="936053"/>
    <lineage>
        <taxon>Eukaryota</taxon>
        <taxon>Fungi</taxon>
        <taxon>Fungi incertae sedis</taxon>
        <taxon>Mucoromycota</taxon>
        <taxon>Mucoromycotina</taxon>
        <taxon>Mucoromycetes</taxon>
        <taxon>Mucorales</taxon>
        <taxon>Mucorineae</taxon>
        <taxon>Rhizopodaceae</taxon>
        <taxon>Rhizopus</taxon>
    </lineage>
</organism>
<comment type="caution">
    <text evidence="4">The sequence shown here is derived from an EMBL/GenBank/DDBJ whole genome shotgun (WGS) entry which is preliminary data.</text>
</comment>
<dbReference type="SUPFAM" id="SSF48350">
    <property type="entry name" value="GTPase activation domain, GAP"/>
    <property type="match status" value="1"/>
</dbReference>
<feature type="region of interest" description="Disordered" evidence="2">
    <location>
        <begin position="159"/>
        <end position="227"/>
    </location>
</feature>
<dbReference type="CDD" id="cd00159">
    <property type="entry name" value="RhoGAP"/>
    <property type="match status" value="1"/>
</dbReference>
<feature type="compositionally biased region" description="Polar residues" evidence="2">
    <location>
        <begin position="164"/>
        <end position="177"/>
    </location>
</feature>
<dbReference type="SMART" id="SM00324">
    <property type="entry name" value="RhoGAP"/>
    <property type="match status" value="1"/>
</dbReference>
<name>A0A9P6Z5J3_9FUNG</name>
<protein>
    <recommendedName>
        <fullName evidence="3">Rho-GAP domain-containing protein</fullName>
    </recommendedName>
</protein>
<dbReference type="InterPro" id="IPR008936">
    <property type="entry name" value="Rho_GTPase_activation_prot"/>
</dbReference>
<dbReference type="PANTHER" id="PTHR23176">
    <property type="entry name" value="RHO/RAC/CDC GTPASE-ACTIVATING PROTEIN"/>
    <property type="match status" value="1"/>
</dbReference>
<dbReference type="Proteomes" id="UP000740926">
    <property type="component" value="Unassembled WGS sequence"/>
</dbReference>
<dbReference type="EMBL" id="JAANIU010000611">
    <property type="protein sequence ID" value="KAG1571131.1"/>
    <property type="molecule type" value="Genomic_DNA"/>
</dbReference>
<evidence type="ECO:0000256" key="1">
    <source>
        <dbReference type="ARBA" id="ARBA00022468"/>
    </source>
</evidence>
<reference evidence="4 5" key="1">
    <citation type="journal article" date="2020" name="Microb. Genom.">
        <title>Genetic diversity of clinical and environmental Mucorales isolates obtained from an investigation of mucormycosis cases among solid organ transplant recipients.</title>
        <authorList>
            <person name="Nguyen M.H."/>
            <person name="Kaul D."/>
            <person name="Muto C."/>
            <person name="Cheng S.J."/>
            <person name="Richter R.A."/>
            <person name="Bruno V.M."/>
            <person name="Liu G."/>
            <person name="Beyhan S."/>
            <person name="Sundermann A.J."/>
            <person name="Mounaud S."/>
            <person name="Pasculle A.W."/>
            <person name="Nierman W.C."/>
            <person name="Driscoll E."/>
            <person name="Cumbie R."/>
            <person name="Clancy C.J."/>
            <person name="Dupont C.L."/>
        </authorList>
    </citation>
    <scope>NUCLEOTIDE SEQUENCE [LARGE SCALE GENOMIC DNA]</scope>
    <source>
        <strain evidence="4 5">GL24</strain>
    </source>
</reference>
<feature type="domain" description="Rho-GAP" evidence="3">
    <location>
        <begin position="257"/>
        <end position="442"/>
    </location>
</feature>
<dbReference type="GO" id="GO:0005096">
    <property type="term" value="F:GTPase activator activity"/>
    <property type="evidence" value="ECO:0007669"/>
    <property type="project" value="UniProtKB-KW"/>
</dbReference>
<evidence type="ECO:0000313" key="4">
    <source>
        <dbReference type="EMBL" id="KAG1571131.1"/>
    </source>
</evidence>
<proteinExistence type="predicted"/>
<dbReference type="PANTHER" id="PTHR23176:SF128">
    <property type="entry name" value="RHO GTPASE-ACTIVATING PROTEIN RGD1"/>
    <property type="match status" value="1"/>
</dbReference>
<dbReference type="AlphaFoldDB" id="A0A9P6Z5J3"/>
<keyword evidence="1" id="KW-0343">GTPase activation</keyword>
<feature type="compositionally biased region" description="Basic and acidic residues" evidence="2">
    <location>
        <begin position="212"/>
        <end position="227"/>
    </location>
</feature>
<dbReference type="InterPro" id="IPR000198">
    <property type="entry name" value="RhoGAP_dom"/>
</dbReference>
<evidence type="ECO:0000313" key="5">
    <source>
        <dbReference type="Proteomes" id="UP000740926"/>
    </source>
</evidence>
<accession>A0A9P6Z5J3</accession>
<evidence type="ECO:0000259" key="3">
    <source>
        <dbReference type="PROSITE" id="PS50238"/>
    </source>
</evidence>
<keyword evidence="5" id="KW-1185">Reference proteome</keyword>
<dbReference type="Pfam" id="PF00620">
    <property type="entry name" value="RhoGAP"/>
    <property type="match status" value="1"/>
</dbReference>
<dbReference type="PROSITE" id="PS50238">
    <property type="entry name" value="RHOGAP"/>
    <property type="match status" value="1"/>
</dbReference>
<dbReference type="GO" id="GO:0005737">
    <property type="term" value="C:cytoplasm"/>
    <property type="evidence" value="ECO:0007669"/>
    <property type="project" value="TreeGrafter"/>
</dbReference>
<gene>
    <name evidence="4" type="ORF">G6F50_004868</name>
</gene>
<feature type="compositionally biased region" description="Basic and acidic residues" evidence="2">
    <location>
        <begin position="178"/>
        <end position="196"/>
    </location>
</feature>
<dbReference type="InterPro" id="IPR050729">
    <property type="entry name" value="Rho-GAP"/>
</dbReference>
<dbReference type="Gene3D" id="1.10.555.10">
    <property type="entry name" value="Rho GTPase activation protein"/>
    <property type="match status" value="1"/>
</dbReference>
<sequence length="447" mass="51441">MICDSPYKEDNSPLSLEARHSIPSYRGNNIENNFNELQRNTKNFDSSNKMKQHWELIESYYVSRLDSLQKEIEQNTIENLKLSKCRDELLREVIRLTERSTELALKNESLSRIIAEKENKVTAFMYNPSSEPIQPAQPLEPLQPSQLLQHLQQSTPAVGVTLKDPSSSDNLPNVTINDDNKPEPSKSEPRPKKEPGLFRQLSLRLSTRKRRQKEDLTQSENTNDHAKANLVIPEAILHPAMVVDSPLEKRKGLMFGNDLIEQSKQENLMIPSIITRCIEQVESRGLDVEGIYRKSGSYNQVKDLQEALEENTKIQLSDYDDIAVITSVLKIYLRSLPKPLLSNDFILSPTINNSQERLNKMYDLIHAMPREVYCTTKYLVQHLRRVHENQAINRMPSKNLAVVFGPTLMRFTGDIVIGNEEKQTHEMINTVDFIIMQSHILFADYYP</sequence>